<protein>
    <recommendedName>
        <fullName evidence="3">Ice-binding protein C-terminal domain-containing protein</fullName>
    </recommendedName>
</protein>
<comment type="caution">
    <text evidence="4">The sequence shown here is derived from an EMBL/GenBank/DDBJ whole genome shotgun (WGS) entry which is preliminary data.</text>
</comment>
<keyword evidence="1" id="KW-0812">Transmembrane</keyword>
<keyword evidence="1" id="KW-1133">Transmembrane helix</keyword>
<evidence type="ECO:0000259" key="3">
    <source>
        <dbReference type="Pfam" id="PF07589"/>
    </source>
</evidence>
<evidence type="ECO:0000313" key="4">
    <source>
        <dbReference type="EMBL" id="MBB4013055.1"/>
    </source>
</evidence>
<organism evidence="4 5">
    <name type="scientific">Niveibacterium umoris</name>
    <dbReference type="NCBI Taxonomy" id="1193620"/>
    <lineage>
        <taxon>Bacteria</taxon>
        <taxon>Pseudomonadati</taxon>
        <taxon>Pseudomonadota</taxon>
        <taxon>Betaproteobacteria</taxon>
        <taxon>Rhodocyclales</taxon>
        <taxon>Rhodocyclaceae</taxon>
        <taxon>Niveibacterium</taxon>
    </lineage>
</organism>
<feature type="signal peptide" evidence="2">
    <location>
        <begin position="1"/>
        <end position="21"/>
    </location>
</feature>
<keyword evidence="1" id="KW-0472">Membrane</keyword>
<evidence type="ECO:0000313" key="5">
    <source>
        <dbReference type="Proteomes" id="UP000561045"/>
    </source>
</evidence>
<keyword evidence="5" id="KW-1185">Reference proteome</keyword>
<dbReference type="Pfam" id="PF07589">
    <property type="entry name" value="PEP-CTERM"/>
    <property type="match status" value="1"/>
</dbReference>
<dbReference type="NCBIfam" id="NF035944">
    <property type="entry name" value="PEPxxWA-CTERM"/>
    <property type="match status" value="1"/>
</dbReference>
<dbReference type="NCBIfam" id="TIGR02595">
    <property type="entry name" value="PEP_CTERM"/>
    <property type="match status" value="1"/>
</dbReference>
<reference evidence="4 5" key="1">
    <citation type="submission" date="2020-08" db="EMBL/GenBank/DDBJ databases">
        <title>Genomic Encyclopedia of Type Strains, Phase IV (KMG-IV): sequencing the most valuable type-strain genomes for metagenomic binning, comparative biology and taxonomic classification.</title>
        <authorList>
            <person name="Goeker M."/>
        </authorList>
    </citation>
    <scope>NUCLEOTIDE SEQUENCE [LARGE SCALE GENOMIC DNA]</scope>
    <source>
        <strain evidence="4 5">DSM 106739</strain>
    </source>
</reference>
<dbReference type="AlphaFoldDB" id="A0A840BIK9"/>
<dbReference type="Proteomes" id="UP000561045">
    <property type="component" value="Unassembled WGS sequence"/>
</dbReference>
<keyword evidence="2" id="KW-0732">Signal</keyword>
<evidence type="ECO:0000256" key="1">
    <source>
        <dbReference type="SAM" id="Phobius"/>
    </source>
</evidence>
<evidence type="ECO:0000256" key="2">
    <source>
        <dbReference type="SAM" id="SignalP"/>
    </source>
</evidence>
<dbReference type="RefSeq" id="WP_221229528.1">
    <property type="nucleotide sequence ID" value="NZ_BAABLE010000011.1"/>
</dbReference>
<proteinExistence type="predicted"/>
<feature type="transmembrane region" description="Helical" evidence="1">
    <location>
        <begin position="101"/>
        <end position="120"/>
    </location>
</feature>
<dbReference type="EMBL" id="JACIET010000001">
    <property type="protein sequence ID" value="MBB4013055.1"/>
    <property type="molecule type" value="Genomic_DNA"/>
</dbReference>
<feature type="chain" id="PRO_5033029167" description="Ice-binding protein C-terminal domain-containing protein" evidence="2">
    <location>
        <begin position="22"/>
        <end position="148"/>
    </location>
</feature>
<feature type="domain" description="Ice-binding protein C-terminal" evidence="3">
    <location>
        <begin position="122"/>
        <end position="146"/>
    </location>
</feature>
<dbReference type="InterPro" id="IPR013424">
    <property type="entry name" value="Ice-binding_C"/>
</dbReference>
<accession>A0A840BIK9</accession>
<name>A0A840BIK9_9RHOO</name>
<feature type="transmembrane region" description="Helical" evidence="1">
    <location>
        <begin position="67"/>
        <end position="89"/>
    </location>
</feature>
<gene>
    <name evidence="4" type="ORF">GGR36_002363</name>
</gene>
<sequence length="148" mass="14755">MKIRSICVAAALACAASGVQAATFGELSVPTESYLGVYATPFFADSVSFSLTGLSTVYSDTKIYGGAGGYALFSGATMIGGLHTLGSAASFSGLTAGTYTFGYFGMGSGLSAVTLSANAVPAVPEPASYAMLLAGLGMVAGMARRRLS</sequence>